<dbReference type="AlphaFoldDB" id="A0A4C1X465"/>
<keyword evidence="3" id="KW-1185">Reference proteome</keyword>
<reference evidence="2 3" key="1">
    <citation type="journal article" date="2019" name="Commun. Biol.">
        <title>The bagworm genome reveals a unique fibroin gene that provides high tensile strength.</title>
        <authorList>
            <person name="Kono N."/>
            <person name="Nakamura H."/>
            <person name="Ohtoshi R."/>
            <person name="Tomita M."/>
            <person name="Numata K."/>
            <person name="Arakawa K."/>
        </authorList>
    </citation>
    <scope>NUCLEOTIDE SEQUENCE [LARGE SCALE GENOMIC DNA]</scope>
</reference>
<proteinExistence type="predicted"/>
<gene>
    <name evidence="2" type="ORF">EVAR_33387_1</name>
</gene>
<dbReference type="EMBL" id="BGZK01000709">
    <property type="protein sequence ID" value="GBP57144.1"/>
    <property type="molecule type" value="Genomic_DNA"/>
</dbReference>
<accession>A0A4C1X465</accession>
<feature type="region of interest" description="Disordered" evidence="1">
    <location>
        <begin position="1"/>
        <end position="29"/>
    </location>
</feature>
<organism evidence="2 3">
    <name type="scientific">Eumeta variegata</name>
    <name type="common">Bagworm moth</name>
    <name type="synonym">Eumeta japonica</name>
    <dbReference type="NCBI Taxonomy" id="151549"/>
    <lineage>
        <taxon>Eukaryota</taxon>
        <taxon>Metazoa</taxon>
        <taxon>Ecdysozoa</taxon>
        <taxon>Arthropoda</taxon>
        <taxon>Hexapoda</taxon>
        <taxon>Insecta</taxon>
        <taxon>Pterygota</taxon>
        <taxon>Neoptera</taxon>
        <taxon>Endopterygota</taxon>
        <taxon>Lepidoptera</taxon>
        <taxon>Glossata</taxon>
        <taxon>Ditrysia</taxon>
        <taxon>Tineoidea</taxon>
        <taxon>Psychidae</taxon>
        <taxon>Oiketicinae</taxon>
        <taxon>Eumeta</taxon>
    </lineage>
</organism>
<name>A0A4C1X465_EUMVA</name>
<dbReference type="Proteomes" id="UP000299102">
    <property type="component" value="Unassembled WGS sequence"/>
</dbReference>
<sequence length="95" mass="10621">MLGDNGRQMSRPTPGQCEYRSLSMQSPSPTAPVRFFVRMQPPGGARYTSLSDTLAQTALETASLPGSRLKRARREYIFVTDYQTGIYPATCFFFS</sequence>
<evidence type="ECO:0000313" key="2">
    <source>
        <dbReference type="EMBL" id="GBP57144.1"/>
    </source>
</evidence>
<comment type="caution">
    <text evidence="2">The sequence shown here is derived from an EMBL/GenBank/DDBJ whole genome shotgun (WGS) entry which is preliminary data.</text>
</comment>
<evidence type="ECO:0000256" key="1">
    <source>
        <dbReference type="SAM" id="MobiDB-lite"/>
    </source>
</evidence>
<evidence type="ECO:0000313" key="3">
    <source>
        <dbReference type="Proteomes" id="UP000299102"/>
    </source>
</evidence>
<protein>
    <submittedName>
        <fullName evidence="2">Uncharacterized protein</fullName>
    </submittedName>
</protein>